<dbReference type="InParanoid" id="A0A482XLS7"/>
<keyword evidence="2 5" id="KW-0812">Transmembrane</keyword>
<dbReference type="InterPro" id="IPR020846">
    <property type="entry name" value="MFS_dom"/>
</dbReference>
<name>A0A482XLS7_LAOST</name>
<evidence type="ECO:0000256" key="4">
    <source>
        <dbReference type="ARBA" id="ARBA00023136"/>
    </source>
</evidence>
<dbReference type="SMR" id="A0A482XLS7"/>
<dbReference type="InterPro" id="IPR005829">
    <property type="entry name" value="Sugar_transporter_CS"/>
</dbReference>
<feature type="transmembrane region" description="Helical" evidence="5">
    <location>
        <begin position="63"/>
        <end position="80"/>
    </location>
</feature>
<feature type="transmembrane region" description="Helical" evidence="5">
    <location>
        <begin position="86"/>
        <end position="109"/>
    </location>
</feature>
<dbReference type="InterPro" id="IPR050549">
    <property type="entry name" value="MFS_Trehalose_Transporter"/>
</dbReference>
<evidence type="ECO:0000313" key="7">
    <source>
        <dbReference type="EMBL" id="RZF47055.1"/>
    </source>
</evidence>
<evidence type="ECO:0000259" key="6">
    <source>
        <dbReference type="PROSITE" id="PS50850"/>
    </source>
</evidence>
<dbReference type="AlphaFoldDB" id="A0A482XLS7"/>
<organism evidence="7 8">
    <name type="scientific">Laodelphax striatellus</name>
    <name type="common">Small brown planthopper</name>
    <name type="synonym">Delphax striatella</name>
    <dbReference type="NCBI Taxonomy" id="195883"/>
    <lineage>
        <taxon>Eukaryota</taxon>
        <taxon>Metazoa</taxon>
        <taxon>Ecdysozoa</taxon>
        <taxon>Arthropoda</taxon>
        <taxon>Hexapoda</taxon>
        <taxon>Insecta</taxon>
        <taxon>Pterygota</taxon>
        <taxon>Neoptera</taxon>
        <taxon>Paraneoptera</taxon>
        <taxon>Hemiptera</taxon>
        <taxon>Auchenorrhyncha</taxon>
        <taxon>Fulgoroidea</taxon>
        <taxon>Delphacidae</taxon>
        <taxon>Criomorphinae</taxon>
        <taxon>Laodelphax</taxon>
    </lineage>
</organism>
<feature type="transmembrane region" description="Helical" evidence="5">
    <location>
        <begin position="147"/>
        <end position="166"/>
    </location>
</feature>
<keyword evidence="8" id="KW-1185">Reference proteome</keyword>
<dbReference type="PANTHER" id="PTHR48021:SF46">
    <property type="entry name" value="MAJOR FACILITATOR SUPERFAMILY (MFS) PROFILE DOMAIN-CONTAINING PROTEIN"/>
    <property type="match status" value="1"/>
</dbReference>
<dbReference type="Pfam" id="PF00083">
    <property type="entry name" value="Sugar_tr"/>
    <property type="match status" value="1"/>
</dbReference>
<dbReference type="InterPro" id="IPR005828">
    <property type="entry name" value="MFS_sugar_transport-like"/>
</dbReference>
<feature type="domain" description="Major facilitator superfamily (MFS) profile" evidence="6">
    <location>
        <begin position="1"/>
        <end position="316"/>
    </location>
</feature>
<reference evidence="7 8" key="1">
    <citation type="journal article" date="2017" name="Gigascience">
        <title>Genome sequence of the small brown planthopper, Laodelphax striatellus.</title>
        <authorList>
            <person name="Zhu J."/>
            <person name="Jiang F."/>
            <person name="Wang X."/>
            <person name="Yang P."/>
            <person name="Bao Y."/>
            <person name="Zhao W."/>
            <person name="Wang W."/>
            <person name="Lu H."/>
            <person name="Wang Q."/>
            <person name="Cui N."/>
            <person name="Li J."/>
            <person name="Chen X."/>
            <person name="Luo L."/>
            <person name="Yu J."/>
            <person name="Kang L."/>
            <person name="Cui F."/>
        </authorList>
    </citation>
    <scope>NUCLEOTIDE SEQUENCE [LARGE SCALE GENOMIC DNA]</scope>
    <source>
        <strain evidence="7">Lst14</strain>
    </source>
</reference>
<gene>
    <name evidence="7" type="ORF">LSTR_LSTR013192</name>
</gene>
<dbReference type="PROSITE" id="PS50850">
    <property type="entry name" value="MFS"/>
    <property type="match status" value="1"/>
</dbReference>
<protein>
    <recommendedName>
        <fullName evidence="6">Major facilitator superfamily (MFS) profile domain-containing protein</fullName>
    </recommendedName>
</protein>
<evidence type="ECO:0000256" key="2">
    <source>
        <dbReference type="ARBA" id="ARBA00022692"/>
    </source>
</evidence>
<proteinExistence type="predicted"/>
<dbReference type="OrthoDB" id="4142200at2759"/>
<accession>A0A482XLS7</accession>
<dbReference type="EMBL" id="QKKF02004913">
    <property type="protein sequence ID" value="RZF47055.1"/>
    <property type="molecule type" value="Genomic_DNA"/>
</dbReference>
<evidence type="ECO:0000313" key="8">
    <source>
        <dbReference type="Proteomes" id="UP000291343"/>
    </source>
</evidence>
<sequence>MFVTGCWLAWPSPALRKLEVKGGANVFIEGDEISWVVASLDVGNMISPIPASYLVDRIGRKPVLLATGPLYLVCWMLTFVPGTPYFLFLSRFLAGIGKGIAFSICPMYLGEIASVEVRGAISTISTGALWGGSLLMFIVGPLVSYKWLNTIGAIFPVIFFLTFLWIPESPYGCLMRNKVEEARKSLQWLRKGADTLAIEKELEQMKENVEEEMKTKGTFVDLVAIPSNRKATTIVMVSSAFQRLCGISAVLAFSSTTLPNVGFSFLHASQVIVVFGIVLTIGNFLATPWWIILEGNLCYLHPYRTCHIYRHLWFLL</sequence>
<evidence type="ECO:0000256" key="3">
    <source>
        <dbReference type="ARBA" id="ARBA00022989"/>
    </source>
</evidence>
<dbReference type="Gene3D" id="1.20.1250.20">
    <property type="entry name" value="MFS general substrate transporter like domains"/>
    <property type="match status" value="1"/>
</dbReference>
<keyword evidence="3 5" id="KW-1133">Transmembrane helix</keyword>
<evidence type="ECO:0000256" key="5">
    <source>
        <dbReference type="SAM" id="Phobius"/>
    </source>
</evidence>
<dbReference type="Proteomes" id="UP000291343">
    <property type="component" value="Unassembled WGS sequence"/>
</dbReference>
<dbReference type="PANTHER" id="PTHR48021">
    <property type="match status" value="1"/>
</dbReference>
<comment type="caution">
    <text evidence="7">The sequence shown here is derived from an EMBL/GenBank/DDBJ whole genome shotgun (WGS) entry which is preliminary data.</text>
</comment>
<dbReference type="InterPro" id="IPR036259">
    <property type="entry name" value="MFS_trans_sf"/>
</dbReference>
<dbReference type="STRING" id="195883.A0A482XLS7"/>
<comment type="subcellular location">
    <subcellularLocation>
        <location evidence="1">Membrane</location>
        <topology evidence="1">Multi-pass membrane protein</topology>
    </subcellularLocation>
</comment>
<dbReference type="GO" id="GO:0016020">
    <property type="term" value="C:membrane"/>
    <property type="evidence" value="ECO:0007669"/>
    <property type="project" value="UniProtKB-SubCell"/>
</dbReference>
<feature type="transmembrane region" description="Helical" evidence="5">
    <location>
        <begin position="121"/>
        <end position="141"/>
    </location>
</feature>
<dbReference type="GO" id="GO:0022857">
    <property type="term" value="F:transmembrane transporter activity"/>
    <property type="evidence" value="ECO:0007669"/>
    <property type="project" value="InterPro"/>
</dbReference>
<dbReference type="PROSITE" id="PS00217">
    <property type="entry name" value="SUGAR_TRANSPORT_2"/>
    <property type="match status" value="1"/>
</dbReference>
<keyword evidence="4 5" id="KW-0472">Membrane</keyword>
<feature type="transmembrane region" description="Helical" evidence="5">
    <location>
        <begin position="265"/>
        <end position="286"/>
    </location>
</feature>
<dbReference type="SUPFAM" id="SSF103473">
    <property type="entry name" value="MFS general substrate transporter"/>
    <property type="match status" value="1"/>
</dbReference>
<dbReference type="PROSITE" id="PS00216">
    <property type="entry name" value="SUGAR_TRANSPORT_1"/>
    <property type="match status" value="1"/>
</dbReference>
<evidence type="ECO:0000256" key="1">
    <source>
        <dbReference type="ARBA" id="ARBA00004141"/>
    </source>
</evidence>